<dbReference type="RefSeq" id="WP_073302894.1">
    <property type="nucleotide sequence ID" value="NZ_FRAW01000005.1"/>
</dbReference>
<evidence type="ECO:0000256" key="1">
    <source>
        <dbReference type="SAM" id="SignalP"/>
    </source>
</evidence>
<evidence type="ECO:0008006" key="4">
    <source>
        <dbReference type="Google" id="ProtNLM"/>
    </source>
</evidence>
<dbReference type="EMBL" id="FRAW01000005">
    <property type="protein sequence ID" value="SHK39698.1"/>
    <property type="molecule type" value="Genomic_DNA"/>
</dbReference>
<dbReference type="Proteomes" id="UP000184275">
    <property type="component" value="Unassembled WGS sequence"/>
</dbReference>
<sequence>MFKKIALAVALVAASSFATWDYYKIPEAGKGTVKGQFKYDTDDPWSGWGINVSGRYVVIPNLELSLQSFGFASQDDPDGSGLTDFTFGARYAVLPEMVNIFLDLNIPFGDEGEGGYIGSDEWAFYFGGQFFMEIIPQLLLGVEAGLDWGFEHNDFERGLVFNTGAEIGYTIKEIGLTPFAGIEFKYKLTDDEWNGAGAWEDNAGDNQFNLWIGAAYAINEAMAVDGKIKMRSGDIDGDATHFDVNFSYNF</sequence>
<organism evidence="2 3">
    <name type="scientific">Fibrobacter intestinalis</name>
    <dbReference type="NCBI Taxonomy" id="28122"/>
    <lineage>
        <taxon>Bacteria</taxon>
        <taxon>Pseudomonadati</taxon>
        <taxon>Fibrobacterota</taxon>
        <taxon>Fibrobacteria</taxon>
        <taxon>Fibrobacterales</taxon>
        <taxon>Fibrobacteraceae</taxon>
        <taxon>Fibrobacter</taxon>
    </lineage>
</organism>
<gene>
    <name evidence="2" type="ORF">SAMN05720469_10535</name>
</gene>
<reference evidence="3" key="1">
    <citation type="submission" date="2016-11" db="EMBL/GenBank/DDBJ databases">
        <authorList>
            <person name="Varghese N."/>
            <person name="Submissions S."/>
        </authorList>
    </citation>
    <scope>NUCLEOTIDE SEQUENCE [LARGE SCALE GENOMIC DNA]</scope>
    <source>
        <strain evidence="3">UWOS</strain>
    </source>
</reference>
<protein>
    <recommendedName>
        <fullName evidence="4">Outer membrane protein beta-barrel domain-containing protein</fullName>
    </recommendedName>
</protein>
<evidence type="ECO:0000313" key="3">
    <source>
        <dbReference type="Proteomes" id="UP000184275"/>
    </source>
</evidence>
<accession>A0A1M6S5A2</accession>
<keyword evidence="3" id="KW-1185">Reference proteome</keyword>
<proteinExistence type="predicted"/>
<dbReference type="AlphaFoldDB" id="A0A1M6S5A2"/>
<feature type="signal peptide" evidence="1">
    <location>
        <begin position="1"/>
        <end position="18"/>
    </location>
</feature>
<name>A0A1M6S5A2_9BACT</name>
<evidence type="ECO:0000313" key="2">
    <source>
        <dbReference type="EMBL" id="SHK39698.1"/>
    </source>
</evidence>
<keyword evidence="1" id="KW-0732">Signal</keyword>
<feature type="chain" id="PRO_5009920809" description="Outer membrane protein beta-barrel domain-containing protein" evidence="1">
    <location>
        <begin position="19"/>
        <end position="250"/>
    </location>
</feature>